<evidence type="ECO:0000313" key="3">
    <source>
        <dbReference type="Proteomes" id="UP000249046"/>
    </source>
</evidence>
<evidence type="ECO:0000256" key="1">
    <source>
        <dbReference type="SAM" id="MobiDB-lite"/>
    </source>
</evidence>
<sequence>MLRGASITGSADRPRRARLRPAPASSASGIGASSARRRPIVSGASIGRGRSRPSRISNCVP</sequence>
<name>A0A2W5K9I2_9GAMM</name>
<comment type="caution">
    <text evidence="2">The sequence shown here is derived from an EMBL/GenBank/DDBJ whole genome shotgun (WGS) entry which is preliminary data.</text>
</comment>
<evidence type="ECO:0000313" key="2">
    <source>
        <dbReference type="EMBL" id="PZQ12088.1"/>
    </source>
</evidence>
<feature type="compositionally biased region" description="Low complexity" evidence="1">
    <location>
        <begin position="20"/>
        <end position="61"/>
    </location>
</feature>
<proteinExistence type="predicted"/>
<gene>
    <name evidence="2" type="ORF">DI564_14105</name>
</gene>
<feature type="region of interest" description="Disordered" evidence="1">
    <location>
        <begin position="1"/>
        <end position="61"/>
    </location>
</feature>
<protein>
    <submittedName>
        <fullName evidence="2">Uncharacterized protein</fullName>
    </submittedName>
</protein>
<accession>A0A2W5K9I2</accession>
<reference evidence="2 3" key="1">
    <citation type="submission" date="2017-08" db="EMBL/GenBank/DDBJ databases">
        <title>Infants hospitalized years apart are colonized by the same room-sourced microbial strains.</title>
        <authorList>
            <person name="Brooks B."/>
            <person name="Olm M.R."/>
            <person name="Firek B.A."/>
            <person name="Baker R."/>
            <person name="Thomas B.C."/>
            <person name="Morowitz M.J."/>
            <person name="Banfield J.F."/>
        </authorList>
    </citation>
    <scope>NUCLEOTIDE SEQUENCE [LARGE SCALE GENOMIC DNA]</scope>
    <source>
        <strain evidence="2">S2_005_003_R2_42</strain>
    </source>
</reference>
<dbReference type="AlphaFoldDB" id="A0A2W5K9I2"/>
<organism evidence="2 3">
    <name type="scientific">Rhodanobacter denitrificans</name>
    <dbReference type="NCBI Taxonomy" id="666685"/>
    <lineage>
        <taxon>Bacteria</taxon>
        <taxon>Pseudomonadati</taxon>
        <taxon>Pseudomonadota</taxon>
        <taxon>Gammaproteobacteria</taxon>
        <taxon>Lysobacterales</taxon>
        <taxon>Rhodanobacteraceae</taxon>
        <taxon>Rhodanobacter</taxon>
    </lineage>
</organism>
<dbReference type="EMBL" id="QFPO01000014">
    <property type="protein sequence ID" value="PZQ12088.1"/>
    <property type="molecule type" value="Genomic_DNA"/>
</dbReference>
<dbReference type="Proteomes" id="UP000249046">
    <property type="component" value="Unassembled WGS sequence"/>
</dbReference>